<comment type="caution">
    <text evidence="6">The sequence shown here is derived from an EMBL/GenBank/DDBJ whole genome shotgun (WGS) entry which is preliminary data.</text>
</comment>
<protein>
    <recommendedName>
        <fullName evidence="8">ABC transporter domain-containing protein</fullName>
    </recommendedName>
</protein>
<dbReference type="InterPro" id="IPR027417">
    <property type="entry name" value="P-loop_NTPase"/>
</dbReference>
<proteinExistence type="predicted"/>
<evidence type="ECO:0000256" key="2">
    <source>
        <dbReference type="ARBA" id="ARBA00022448"/>
    </source>
</evidence>
<dbReference type="GO" id="GO:0042626">
    <property type="term" value="F:ATPase-coupled transmembrane transporter activity"/>
    <property type="evidence" value="ECO:0007669"/>
    <property type="project" value="TreeGrafter"/>
</dbReference>
<dbReference type="GO" id="GO:0016020">
    <property type="term" value="C:membrane"/>
    <property type="evidence" value="ECO:0007669"/>
    <property type="project" value="UniProtKB-SubCell"/>
</dbReference>
<organism evidence="6 7">
    <name type="scientific">Physocladia obscura</name>
    <dbReference type="NCBI Taxonomy" id="109957"/>
    <lineage>
        <taxon>Eukaryota</taxon>
        <taxon>Fungi</taxon>
        <taxon>Fungi incertae sedis</taxon>
        <taxon>Chytridiomycota</taxon>
        <taxon>Chytridiomycota incertae sedis</taxon>
        <taxon>Chytridiomycetes</taxon>
        <taxon>Chytridiales</taxon>
        <taxon>Chytriomycetaceae</taxon>
        <taxon>Physocladia</taxon>
    </lineage>
</organism>
<dbReference type="AlphaFoldDB" id="A0AAD5XBS5"/>
<keyword evidence="2" id="KW-0813">Transport</keyword>
<evidence type="ECO:0000313" key="6">
    <source>
        <dbReference type="EMBL" id="KAJ3114975.1"/>
    </source>
</evidence>
<sequence>MIPVLTVRETLLCSAQMRLPVSWSNKDKVDHVDAAIAALGLESVRHSRIGNILERGISGGQRKRVNIGIELAAATLSVFLGEPTSGLDAVFPII</sequence>
<keyword evidence="3" id="KW-0812">Transmembrane</keyword>
<dbReference type="SUPFAM" id="SSF52540">
    <property type="entry name" value="P-loop containing nucleoside triphosphate hydrolases"/>
    <property type="match status" value="1"/>
</dbReference>
<dbReference type="PANTHER" id="PTHR48041:SF91">
    <property type="entry name" value="ABC TRANSPORTER G FAMILY MEMBER 28"/>
    <property type="match status" value="1"/>
</dbReference>
<dbReference type="EMBL" id="JADGJH010001324">
    <property type="protein sequence ID" value="KAJ3114975.1"/>
    <property type="molecule type" value="Genomic_DNA"/>
</dbReference>
<dbReference type="PANTHER" id="PTHR48041">
    <property type="entry name" value="ABC TRANSPORTER G FAMILY MEMBER 28"/>
    <property type="match status" value="1"/>
</dbReference>
<evidence type="ECO:0000256" key="4">
    <source>
        <dbReference type="ARBA" id="ARBA00022989"/>
    </source>
</evidence>
<dbReference type="Gene3D" id="3.40.50.300">
    <property type="entry name" value="P-loop containing nucleotide triphosphate hydrolases"/>
    <property type="match status" value="1"/>
</dbReference>
<accession>A0AAD5XBS5</accession>
<evidence type="ECO:0000256" key="5">
    <source>
        <dbReference type="ARBA" id="ARBA00023136"/>
    </source>
</evidence>
<keyword evidence="4" id="KW-1133">Transmembrane helix</keyword>
<evidence type="ECO:0000256" key="1">
    <source>
        <dbReference type="ARBA" id="ARBA00004141"/>
    </source>
</evidence>
<dbReference type="Proteomes" id="UP001211907">
    <property type="component" value="Unassembled WGS sequence"/>
</dbReference>
<keyword evidence="7" id="KW-1185">Reference proteome</keyword>
<dbReference type="InterPro" id="IPR050352">
    <property type="entry name" value="ABCG_transporters"/>
</dbReference>
<keyword evidence="5" id="KW-0472">Membrane</keyword>
<evidence type="ECO:0000313" key="7">
    <source>
        <dbReference type="Proteomes" id="UP001211907"/>
    </source>
</evidence>
<name>A0AAD5XBS5_9FUNG</name>
<gene>
    <name evidence="6" type="ORF">HK100_001499</name>
</gene>
<evidence type="ECO:0000256" key="3">
    <source>
        <dbReference type="ARBA" id="ARBA00022692"/>
    </source>
</evidence>
<comment type="subcellular location">
    <subcellularLocation>
        <location evidence="1">Membrane</location>
        <topology evidence="1">Multi-pass membrane protein</topology>
    </subcellularLocation>
</comment>
<evidence type="ECO:0008006" key="8">
    <source>
        <dbReference type="Google" id="ProtNLM"/>
    </source>
</evidence>
<reference evidence="6" key="1">
    <citation type="submission" date="2020-05" db="EMBL/GenBank/DDBJ databases">
        <title>Phylogenomic resolution of chytrid fungi.</title>
        <authorList>
            <person name="Stajich J.E."/>
            <person name="Amses K."/>
            <person name="Simmons R."/>
            <person name="Seto K."/>
            <person name="Myers J."/>
            <person name="Bonds A."/>
            <person name="Quandt C.A."/>
            <person name="Barry K."/>
            <person name="Liu P."/>
            <person name="Grigoriev I."/>
            <person name="Longcore J.E."/>
            <person name="James T.Y."/>
        </authorList>
    </citation>
    <scope>NUCLEOTIDE SEQUENCE</scope>
    <source>
        <strain evidence="6">JEL0513</strain>
    </source>
</reference>